<accession>A0A1G6ZRK6</accession>
<sequence>MLAASLVAIPFSGSDSAEAAAATTTVVVRGTAFPDPLTAQLSFTGYATLKGTTPETVRPIIGNAVVPPSGARSLGFDLAGGNNSVGALFMRPSMLQTTTAELQVHAAAGTRGVVYAGYQAPADAGTTRVWVGRAEVAVGAGAWQRVSALGLRFAWSKRDLATGAQLAAGPAAVINVPSFVRGHGGDGAGFYSLGFGSDGNAFSIDTLKVGTAGATRVYDLEGLATTTTISGTTDVAPGGPARLTGALRDQSGARVPGSTLLLEQRVGSGPWETVYRNPDGPRPTDPVVVPADATDPQVVVMPERTTSYRFRFVDRPLAEGSASAPFTVAVTPTLTARATAERLVVGRVTPAIDGASVTLRYADGGGALATARVDADGHYELAVPPEVGGALVVRLDGVDGLEPATSEPVRVEALVSAPPAADPAQPPAETPDETAADEPTEQPTESEAPAEQPTDEPEQEAPAPEQTPTQAPATPATPAQQPAVPDPATETTTSAP</sequence>
<evidence type="ECO:0000313" key="3">
    <source>
        <dbReference type="EMBL" id="SDE05013.1"/>
    </source>
</evidence>
<evidence type="ECO:0000256" key="2">
    <source>
        <dbReference type="SAM" id="SignalP"/>
    </source>
</evidence>
<dbReference type="RefSeq" id="WP_139175772.1">
    <property type="nucleotide sequence ID" value="NZ_FMZM01000014.1"/>
</dbReference>
<evidence type="ECO:0008006" key="5">
    <source>
        <dbReference type="Google" id="ProtNLM"/>
    </source>
</evidence>
<feature type="compositionally biased region" description="Pro residues" evidence="1">
    <location>
        <begin position="420"/>
        <end position="429"/>
    </location>
</feature>
<dbReference type="Proteomes" id="UP000199034">
    <property type="component" value="Unassembled WGS sequence"/>
</dbReference>
<reference evidence="3 4" key="1">
    <citation type="submission" date="2016-10" db="EMBL/GenBank/DDBJ databases">
        <authorList>
            <person name="de Groot N.N."/>
        </authorList>
    </citation>
    <scope>NUCLEOTIDE SEQUENCE [LARGE SCALE GENOMIC DNA]</scope>
    <source>
        <strain evidence="3 4">CGMCC 4.6858</strain>
    </source>
</reference>
<dbReference type="AlphaFoldDB" id="A0A1G6ZRK6"/>
<evidence type="ECO:0000313" key="4">
    <source>
        <dbReference type="Proteomes" id="UP000199034"/>
    </source>
</evidence>
<feature type="compositionally biased region" description="Low complexity" evidence="1">
    <location>
        <begin position="460"/>
        <end position="489"/>
    </location>
</feature>
<keyword evidence="2" id="KW-0732">Signal</keyword>
<feature type="compositionally biased region" description="Acidic residues" evidence="1">
    <location>
        <begin position="430"/>
        <end position="440"/>
    </location>
</feature>
<dbReference type="STRING" id="1045774.SAMN05421872_11413"/>
<keyword evidence="4" id="KW-1185">Reference proteome</keyword>
<feature type="region of interest" description="Disordered" evidence="1">
    <location>
        <begin position="271"/>
        <end position="290"/>
    </location>
</feature>
<protein>
    <recommendedName>
        <fullName evidence="5">Ig-like domain (Group 3)</fullName>
    </recommendedName>
</protein>
<proteinExistence type="predicted"/>
<name>A0A1G6ZRK6_9ACTN</name>
<evidence type="ECO:0000256" key="1">
    <source>
        <dbReference type="SAM" id="MobiDB-lite"/>
    </source>
</evidence>
<feature type="chain" id="PRO_5043556846" description="Ig-like domain (Group 3)" evidence="2">
    <location>
        <begin position="20"/>
        <end position="496"/>
    </location>
</feature>
<dbReference type="EMBL" id="FMZM01000014">
    <property type="protein sequence ID" value="SDE05013.1"/>
    <property type="molecule type" value="Genomic_DNA"/>
</dbReference>
<organism evidence="3 4">
    <name type="scientific">Nocardioides lianchengensis</name>
    <dbReference type="NCBI Taxonomy" id="1045774"/>
    <lineage>
        <taxon>Bacteria</taxon>
        <taxon>Bacillati</taxon>
        <taxon>Actinomycetota</taxon>
        <taxon>Actinomycetes</taxon>
        <taxon>Propionibacteriales</taxon>
        <taxon>Nocardioidaceae</taxon>
        <taxon>Nocardioides</taxon>
    </lineage>
</organism>
<dbReference type="OrthoDB" id="3774480at2"/>
<gene>
    <name evidence="3" type="ORF">SAMN05421872_11413</name>
</gene>
<feature type="signal peptide" evidence="2">
    <location>
        <begin position="1"/>
        <end position="19"/>
    </location>
</feature>
<feature type="region of interest" description="Disordered" evidence="1">
    <location>
        <begin position="417"/>
        <end position="496"/>
    </location>
</feature>